<dbReference type="Proteomes" id="UP000184386">
    <property type="component" value="Unassembled WGS sequence"/>
</dbReference>
<dbReference type="Gene3D" id="1.50.10.20">
    <property type="match status" value="1"/>
</dbReference>
<dbReference type="SUPFAM" id="SSF48239">
    <property type="entry name" value="Terpenoid cyclases/Protein prenyltransferases"/>
    <property type="match status" value="1"/>
</dbReference>
<gene>
    <name evidence="1" type="ORF">SAMN02745136_04643</name>
</gene>
<name>A0A1M6ZNB4_9FIRM</name>
<dbReference type="STRING" id="1121322.SAMN02745136_04643"/>
<protein>
    <recommendedName>
        <fullName evidence="3">Lanthionine synthetase C-like protein</fullName>
    </recommendedName>
</protein>
<dbReference type="EMBL" id="FRAC01000029">
    <property type="protein sequence ID" value="SHL32028.1"/>
    <property type="molecule type" value="Genomic_DNA"/>
</dbReference>
<evidence type="ECO:0000313" key="1">
    <source>
        <dbReference type="EMBL" id="SHL32028.1"/>
    </source>
</evidence>
<reference evidence="1 2" key="1">
    <citation type="submission" date="2016-11" db="EMBL/GenBank/DDBJ databases">
        <authorList>
            <person name="Jaros S."/>
            <person name="Januszkiewicz K."/>
            <person name="Wedrychowicz H."/>
        </authorList>
    </citation>
    <scope>NUCLEOTIDE SEQUENCE [LARGE SCALE GENOMIC DNA]</scope>
    <source>
        <strain evidence="1 2">DSM 15929</strain>
    </source>
</reference>
<organism evidence="1 2">
    <name type="scientific">Anaerocolumna jejuensis DSM 15929</name>
    <dbReference type="NCBI Taxonomy" id="1121322"/>
    <lineage>
        <taxon>Bacteria</taxon>
        <taxon>Bacillati</taxon>
        <taxon>Bacillota</taxon>
        <taxon>Clostridia</taxon>
        <taxon>Lachnospirales</taxon>
        <taxon>Lachnospiraceae</taxon>
        <taxon>Anaerocolumna</taxon>
    </lineage>
</organism>
<evidence type="ECO:0008006" key="3">
    <source>
        <dbReference type="Google" id="ProtNLM"/>
    </source>
</evidence>
<evidence type="ECO:0000313" key="2">
    <source>
        <dbReference type="Proteomes" id="UP000184386"/>
    </source>
</evidence>
<dbReference type="RefSeq" id="WP_073279409.1">
    <property type="nucleotide sequence ID" value="NZ_FRAC01000029.1"/>
</dbReference>
<dbReference type="AlphaFoldDB" id="A0A1M6ZNB4"/>
<dbReference type="InterPro" id="IPR008930">
    <property type="entry name" value="Terpenoid_cyclase/PrenylTrfase"/>
</dbReference>
<keyword evidence="2" id="KW-1185">Reference proteome</keyword>
<sequence length="249" mass="27993">MNTLKNLWSEHIALLDKQIDLYAFTNRDLKDWFQPLINSITDDGAVPYLLEINKRFRASPLSSTISWLDDAGLLPVSVLDKMQDMLISLRDGNIPTDKDPGNDHKMEEDKDGWSLGEGVSVWSTSFAIIALLDSHGNGAKKATRFKSSVLWLAKQCDINSKGWAYQLSTNCSVNPIMTALALRALALSLTKPHKANFKFTLDEERQICSSIMNGLDYLKDNCHQSHSKTYWCFNDIPHCAATTWVLLAL</sequence>
<accession>A0A1M6ZNB4</accession>
<proteinExistence type="predicted"/>